<feature type="compositionally biased region" description="Basic and acidic residues" evidence="1">
    <location>
        <begin position="56"/>
        <end position="70"/>
    </location>
</feature>
<proteinExistence type="predicted"/>
<reference evidence="3" key="1">
    <citation type="submission" date="2016-11" db="UniProtKB">
        <authorList>
            <consortium name="WormBaseParasite"/>
        </authorList>
    </citation>
    <scope>IDENTIFICATION</scope>
</reference>
<organism evidence="2 3">
    <name type="scientific">Steinernema glaseri</name>
    <dbReference type="NCBI Taxonomy" id="37863"/>
    <lineage>
        <taxon>Eukaryota</taxon>
        <taxon>Metazoa</taxon>
        <taxon>Ecdysozoa</taxon>
        <taxon>Nematoda</taxon>
        <taxon>Chromadorea</taxon>
        <taxon>Rhabditida</taxon>
        <taxon>Tylenchina</taxon>
        <taxon>Panagrolaimomorpha</taxon>
        <taxon>Strongyloidoidea</taxon>
        <taxon>Steinernematidae</taxon>
        <taxon>Steinernema</taxon>
    </lineage>
</organism>
<protein>
    <submittedName>
        <fullName evidence="3">Pyruvate, water dikinase</fullName>
    </submittedName>
</protein>
<evidence type="ECO:0000256" key="1">
    <source>
        <dbReference type="SAM" id="MobiDB-lite"/>
    </source>
</evidence>
<accession>A0A1I7ZF02</accession>
<feature type="region of interest" description="Disordered" evidence="1">
    <location>
        <begin position="56"/>
        <end position="76"/>
    </location>
</feature>
<sequence>MRRQYVKAGYITVNAGFFFRDLLVKRNFAPPGEDLTTLLDAPTIQAEANVFHEDMGDRVQPREPRTERCENMQNSR</sequence>
<name>A0A1I7ZF02_9BILA</name>
<evidence type="ECO:0000313" key="3">
    <source>
        <dbReference type="WBParaSite" id="L893_g25514.t1"/>
    </source>
</evidence>
<evidence type="ECO:0000313" key="2">
    <source>
        <dbReference type="Proteomes" id="UP000095287"/>
    </source>
</evidence>
<keyword evidence="2" id="KW-1185">Reference proteome</keyword>
<dbReference type="WBParaSite" id="L893_g25514.t1">
    <property type="protein sequence ID" value="L893_g25514.t1"/>
    <property type="gene ID" value="L893_g25514"/>
</dbReference>
<dbReference type="AlphaFoldDB" id="A0A1I7ZF02"/>
<dbReference type="Proteomes" id="UP000095287">
    <property type="component" value="Unplaced"/>
</dbReference>